<protein>
    <recommendedName>
        <fullName evidence="4">YmaF family protein</fullName>
    </recommendedName>
</protein>
<gene>
    <name evidence="2" type="ORF">GJ688_19060</name>
</gene>
<dbReference type="AlphaFoldDB" id="A0A6I3SSK9"/>
<dbReference type="EMBL" id="WNKU01000058">
    <property type="protein sequence ID" value="MTV51017.1"/>
    <property type="molecule type" value="Genomic_DNA"/>
</dbReference>
<proteinExistence type="predicted"/>
<keyword evidence="3" id="KW-1185">Reference proteome</keyword>
<dbReference type="InterPro" id="IPR024307">
    <property type="entry name" value="YmaF"/>
</dbReference>
<evidence type="ECO:0008006" key="4">
    <source>
        <dbReference type="Google" id="ProtNLM"/>
    </source>
</evidence>
<evidence type="ECO:0000313" key="2">
    <source>
        <dbReference type="EMBL" id="MTV51017.1"/>
    </source>
</evidence>
<organism evidence="2 3">
    <name type="scientific">Heliobacterium mobile</name>
    <name type="common">Heliobacillus mobilis</name>
    <dbReference type="NCBI Taxonomy" id="28064"/>
    <lineage>
        <taxon>Bacteria</taxon>
        <taxon>Bacillati</taxon>
        <taxon>Bacillota</taxon>
        <taxon>Clostridia</taxon>
        <taxon>Eubacteriales</taxon>
        <taxon>Heliobacteriaceae</taxon>
        <taxon>Heliobacterium</taxon>
    </lineage>
</organism>
<sequence>MDYHYSHPRHRFWFWIWCLLTTNLILKLEALIVHAFLLLIAYKLYRFLYIKFCPNIILIRFTQKIAHVLVRKRALNIHTHKYSVHTTVNKKHRHCMVGITSPEPDIQSHRHRYSGRTTLNHQHIHYYCGVTGPAVYVSGLGHYHVIEGKTSYDLRHLHFYNGRTGYSG</sequence>
<keyword evidence="1" id="KW-0472">Membrane</keyword>
<accession>A0A6I3SSK9</accession>
<reference evidence="2 3" key="1">
    <citation type="submission" date="2019-11" db="EMBL/GenBank/DDBJ databases">
        <title>Whole-genome sequence of a the green, strictly anaerobic photosynthetic bacterium Heliobacillus mobilis DSM 6151.</title>
        <authorList>
            <person name="Kyndt J.A."/>
            <person name="Meyer T.E."/>
        </authorList>
    </citation>
    <scope>NUCLEOTIDE SEQUENCE [LARGE SCALE GENOMIC DNA]</scope>
    <source>
        <strain evidence="2 3">DSM 6151</strain>
    </source>
</reference>
<comment type="caution">
    <text evidence="2">The sequence shown here is derived from an EMBL/GenBank/DDBJ whole genome shotgun (WGS) entry which is preliminary data.</text>
</comment>
<feature type="transmembrane region" description="Helical" evidence="1">
    <location>
        <begin position="12"/>
        <end position="42"/>
    </location>
</feature>
<dbReference type="Pfam" id="PF12788">
    <property type="entry name" value="YmaF"/>
    <property type="match status" value="1"/>
</dbReference>
<evidence type="ECO:0000256" key="1">
    <source>
        <dbReference type="SAM" id="Phobius"/>
    </source>
</evidence>
<evidence type="ECO:0000313" key="3">
    <source>
        <dbReference type="Proteomes" id="UP000430670"/>
    </source>
</evidence>
<keyword evidence="1" id="KW-1133">Transmembrane helix</keyword>
<name>A0A6I3SSK9_HELMO</name>
<dbReference type="Proteomes" id="UP000430670">
    <property type="component" value="Unassembled WGS sequence"/>
</dbReference>
<keyword evidence="1" id="KW-0812">Transmembrane</keyword>